<accession>S4PV28</accession>
<dbReference type="AlphaFoldDB" id="S4PV28"/>
<proteinExistence type="predicted"/>
<dbReference type="EMBL" id="GAIX01009263">
    <property type="protein sequence ID" value="JAA83297.1"/>
    <property type="molecule type" value="Transcribed_RNA"/>
</dbReference>
<protein>
    <submittedName>
        <fullName evidence="2">Uncharacterized protein</fullName>
    </submittedName>
</protein>
<keyword evidence="1" id="KW-0812">Transmembrane</keyword>
<reference evidence="2" key="2">
    <citation type="submission" date="2013-05" db="EMBL/GenBank/DDBJ databases">
        <authorList>
            <person name="Carter J.-M."/>
            <person name="Baker S.C."/>
            <person name="Pink R."/>
            <person name="Carter D.R.F."/>
            <person name="Collins A."/>
            <person name="Tomlin J."/>
            <person name="Gibbs M."/>
            <person name="Breuker C.J."/>
        </authorList>
    </citation>
    <scope>NUCLEOTIDE SEQUENCE</scope>
    <source>
        <tissue evidence="2">Ovary</tissue>
    </source>
</reference>
<reference evidence="2" key="1">
    <citation type="journal article" date="2013" name="BMC Genomics">
        <title>Unscrambling butterfly oogenesis.</title>
        <authorList>
            <person name="Carter J.M."/>
            <person name="Baker S.C."/>
            <person name="Pink R."/>
            <person name="Carter D.R."/>
            <person name="Collins A."/>
            <person name="Tomlin J."/>
            <person name="Gibbs M."/>
            <person name="Breuker C.J."/>
        </authorList>
    </citation>
    <scope>NUCLEOTIDE SEQUENCE</scope>
    <source>
        <tissue evidence="2">Ovary</tissue>
    </source>
</reference>
<keyword evidence="1" id="KW-1133">Transmembrane helix</keyword>
<evidence type="ECO:0000313" key="2">
    <source>
        <dbReference type="EMBL" id="JAA83297.1"/>
    </source>
</evidence>
<organism evidence="2">
    <name type="scientific">Pararge aegeria</name>
    <name type="common">speckled wood butterfly</name>
    <dbReference type="NCBI Taxonomy" id="116150"/>
    <lineage>
        <taxon>Eukaryota</taxon>
        <taxon>Metazoa</taxon>
        <taxon>Ecdysozoa</taxon>
        <taxon>Arthropoda</taxon>
        <taxon>Hexapoda</taxon>
        <taxon>Insecta</taxon>
        <taxon>Pterygota</taxon>
        <taxon>Neoptera</taxon>
        <taxon>Endopterygota</taxon>
        <taxon>Lepidoptera</taxon>
        <taxon>Glossata</taxon>
        <taxon>Ditrysia</taxon>
        <taxon>Papilionoidea</taxon>
        <taxon>Nymphalidae</taxon>
        <taxon>Satyrinae</taxon>
        <taxon>Satyrini</taxon>
        <taxon>Parargina</taxon>
        <taxon>Pararge</taxon>
    </lineage>
</organism>
<sequence>MIANVSIISLLVASTIGCLAATRIIYRLFIPSGSTGIGLAVLMETTAKMLFRWKRHMTDSYRIASCEPAVCGRRSVINYIPQFQTRSYTLLL</sequence>
<evidence type="ECO:0000256" key="1">
    <source>
        <dbReference type="SAM" id="Phobius"/>
    </source>
</evidence>
<feature type="transmembrane region" description="Helical" evidence="1">
    <location>
        <begin position="30"/>
        <end position="51"/>
    </location>
</feature>
<keyword evidence="1" id="KW-0472">Membrane</keyword>
<name>S4PV28_9NEOP</name>